<dbReference type="Gene3D" id="3.30.200.20">
    <property type="entry name" value="Phosphorylase Kinase, domain 1"/>
    <property type="match status" value="1"/>
</dbReference>
<dbReference type="PANTHER" id="PTHR44329">
    <property type="entry name" value="SERINE/THREONINE-PROTEIN KINASE TNNI3K-RELATED"/>
    <property type="match status" value="1"/>
</dbReference>
<accession>A0A150G8C0</accession>
<dbReference type="Gene3D" id="1.10.510.10">
    <property type="entry name" value="Transferase(Phosphotransferase) domain 1"/>
    <property type="match status" value="2"/>
</dbReference>
<dbReference type="STRING" id="33097.A0A150G8C0"/>
<feature type="region of interest" description="Disordered" evidence="1">
    <location>
        <begin position="260"/>
        <end position="279"/>
    </location>
</feature>
<reference evidence="4" key="1">
    <citation type="journal article" date="2016" name="Nat. Commun.">
        <title>The Gonium pectorale genome demonstrates co-option of cell cycle regulation during the evolution of multicellularity.</title>
        <authorList>
            <person name="Hanschen E.R."/>
            <person name="Marriage T.N."/>
            <person name="Ferris P.J."/>
            <person name="Hamaji T."/>
            <person name="Toyoda A."/>
            <person name="Fujiyama A."/>
            <person name="Neme R."/>
            <person name="Noguchi H."/>
            <person name="Minakuchi Y."/>
            <person name="Suzuki M."/>
            <person name="Kawai-Toyooka H."/>
            <person name="Smith D.R."/>
            <person name="Sparks H."/>
            <person name="Anderson J."/>
            <person name="Bakaric R."/>
            <person name="Luria V."/>
            <person name="Karger A."/>
            <person name="Kirschner M.W."/>
            <person name="Durand P.M."/>
            <person name="Michod R.E."/>
            <person name="Nozaki H."/>
            <person name="Olson B.J."/>
        </authorList>
    </citation>
    <scope>NUCLEOTIDE SEQUENCE [LARGE SCALE GENOMIC DNA]</scope>
    <source>
        <strain evidence="4">NIES-2863</strain>
    </source>
</reference>
<protein>
    <recommendedName>
        <fullName evidence="2">Protein kinase domain-containing protein</fullName>
    </recommendedName>
</protein>
<dbReference type="GO" id="GO:0005524">
    <property type="term" value="F:ATP binding"/>
    <property type="evidence" value="ECO:0007669"/>
    <property type="project" value="InterPro"/>
</dbReference>
<dbReference type="Proteomes" id="UP000075714">
    <property type="component" value="Unassembled WGS sequence"/>
</dbReference>
<dbReference type="AlphaFoldDB" id="A0A150G8C0"/>
<evidence type="ECO:0000259" key="2">
    <source>
        <dbReference type="PROSITE" id="PS50011"/>
    </source>
</evidence>
<keyword evidence="4" id="KW-1185">Reference proteome</keyword>
<dbReference type="SUPFAM" id="SSF56112">
    <property type="entry name" value="Protein kinase-like (PK-like)"/>
    <property type="match status" value="1"/>
</dbReference>
<dbReference type="EMBL" id="LSYV01000048">
    <property type="protein sequence ID" value="KXZ46092.1"/>
    <property type="molecule type" value="Genomic_DNA"/>
</dbReference>
<feature type="compositionally biased region" description="Basic and acidic residues" evidence="1">
    <location>
        <begin position="388"/>
        <end position="404"/>
    </location>
</feature>
<dbReference type="InterPro" id="IPR000719">
    <property type="entry name" value="Prot_kinase_dom"/>
</dbReference>
<organism evidence="3 4">
    <name type="scientific">Gonium pectorale</name>
    <name type="common">Green alga</name>
    <dbReference type="NCBI Taxonomy" id="33097"/>
    <lineage>
        <taxon>Eukaryota</taxon>
        <taxon>Viridiplantae</taxon>
        <taxon>Chlorophyta</taxon>
        <taxon>core chlorophytes</taxon>
        <taxon>Chlorophyceae</taxon>
        <taxon>CS clade</taxon>
        <taxon>Chlamydomonadales</taxon>
        <taxon>Volvocaceae</taxon>
        <taxon>Gonium</taxon>
    </lineage>
</organism>
<evidence type="ECO:0000313" key="4">
    <source>
        <dbReference type="Proteomes" id="UP000075714"/>
    </source>
</evidence>
<dbReference type="InterPro" id="IPR051681">
    <property type="entry name" value="Ser/Thr_Kinases-Pseudokinases"/>
</dbReference>
<sequence length="859" mass="87617">MDVARAAVSPLLRLHSAAAAAAAAGGGKSPSASGKGLRLPGGGAAAAPPSAGSIYAASEVASSGMVASLLSGIADELVVKLRRCEETLAMSQSGEVRSQRRVLGKGAFGVVYLDTWKGLQVAVKVLLLAKPLWDKWRSQLVSEVAITAAIAHPNIVPLYDFDFKAVRADDDDTQPFRRIVSDPSVSAVEAAEGPPASYDSDELTTLRVRLFMQYCDRGTLGEALRQGGLLGCRQGGPPQNLPSAAGAAAAVVAGRPPSGAALSAVEGAPDSDSEPDDAAEGMRLFRPTKQPWVGVRVAPNLVASLLAALDILHGLAFLHSHGVVHADLSENNVLLHSVKPVLAKPPAAVGAAAAAAVASRRRLGGGSSSRALPRTVPLAAPPQHHPSAGREDDEHRLCRDDDGWAHAGTGAAAADMERGGAEADGSRWRSLVAAADANPAAATFEPLAATAPMGAALKQRSPSSHSAHNDQQQHWLVLPNISGSSATFGGGSRGLGTGLSTRVTMGLMGSTAQSDVIGNSRAAAAAALYESAAEEPTLSPQVFQAQAASLADPHLQPTGPMAGAPSAAADEVAAAAPRSWEAGARGAAMSALPLPSSVMDTSCDISGGFPPVPEASSSVWTVVEAALMAAPGSITDQQPTSAAGPSPFGPAAVGARARSVEAITAQAAAAGSTSLPLSALAGGASQASSAGASRACVEADAIRLLGVVFKITDFGLALQLSEGSGQTHMSHKAQGTPFFTAPEVLLRGHFSPASDVFSFGVLLWLLLHGLPLGSIRPLLPRVPFCDVSGLLLENASRELPPAAHRLLRGCLRSDPRRRSSTERLIGEVKELLREVAGEELFELLMSAERRELGGSGAAA</sequence>
<dbReference type="PROSITE" id="PS50011">
    <property type="entry name" value="PROTEIN_KINASE_DOM"/>
    <property type="match status" value="1"/>
</dbReference>
<dbReference type="GO" id="GO:0004674">
    <property type="term" value="F:protein serine/threonine kinase activity"/>
    <property type="evidence" value="ECO:0007669"/>
    <property type="project" value="TreeGrafter"/>
</dbReference>
<evidence type="ECO:0000256" key="1">
    <source>
        <dbReference type="SAM" id="MobiDB-lite"/>
    </source>
</evidence>
<evidence type="ECO:0000313" key="3">
    <source>
        <dbReference type="EMBL" id="KXZ46092.1"/>
    </source>
</evidence>
<dbReference type="InterPro" id="IPR011009">
    <property type="entry name" value="Kinase-like_dom_sf"/>
</dbReference>
<dbReference type="InterPro" id="IPR008266">
    <property type="entry name" value="Tyr_kinase_AS"/>
</dbReference>
<proteinExistence type="predicted"/>
<name>A0A150G8C0_GONPE</name>
<dbReference type="PROSITE" id="PS00109">
    <property type="entry name" value="PROTEIN_KINASE_TYR"/>
    <property type="match status" value="1"/>
</dbReference>
<feature type="domain" description="Protein kinase" evidence="2">
    <location>
        <begin position="97"/>
        <end position="832"/>
    </location>
</feature>
<gene>
    <name evidence="3" type="ORF">GPECTOR_47g368</name>
</gene>
<dbReference type="Pfam" id="PF00069">
    <property type="entry name" value="Pkinase"/>
    <property type="match status" value="1"/>
</dbReference>
<dbReference type="OrthoDB" id="5979581at2759"/>
<feature type="region of interest" description="Disordered" evidence="1">
    <location>
        <begin position="363"/>
        <end position="404"/>
    </location>
</feature>
<comment type="caution">
    <text evidence="3">The sequence shown here is derived from an EMBL/GenBank/DDBJ whole genome shotgun (WGS) entry which is preliminary data.</text>
</comment>
<dbReference type="PANTHER" id="PTHR44329:SF289">
    <property type="entry name" value="SERINE_THREONINE-PROTEIN KINASE VIK"/>
    <property type="match status" value="1"/>
</dbReference>
<feature type="compositionally biased region" description="Acidic residues" evidence="1">
    <location>
        <begin position="269"/>
        <end position="279"/>
    </location>
</feature>